<evidence type="ECO:0000313" key="1">
    <source>
        <dbReference type="EMBL" id="RQO99382.1"/>
    </source>
</evidence>
<sequence>MPMMFFYFLKIIFDISTSKRSKKYKPHSILVKKKNSNLNETQCNQ</sequence>
<evidence type="ECO:0000313" key="2">
    <source>
        <dbReference type="Proteomes" id="UP000006729"/>
    </source>
</evidence>
<accession>A0A3N7FXZ6</accession>
<name>A0A3N7FXZ6_POPTR</name>
<dbReference type="AlphaFoldDB" id="A0A3N7FXZ6"/>
<dbReference type="Proteomes" id="UP000006729">
    <property type="component" value="Chromosome 13"/>
</dbReference>
<keyword evidence="2" id="KW-1185">Reference proteome</keyword>
<organism evidence="1 2">
    <name type="scientific">Populus trichocarpa</name>
    <name type="common">Western balsam poplar</name>
    <name type="synonym">Populus balsamifera subsp. trichocarpa</name>
    <dbReference type="NCBI Taxonomy" id="3694"/>
    <lineage>
        <taxon>Eukaryota</taxon>
        <taxon>Viridiplantae</taxon>
        <taxon>Streptophyta</taxon>
        <taxon>Embryophyta</taxon>
        <taxon>Tracheophyta</taxon>
        <taxon>Spermatophyta</taxon>
        <taxon>Magnoliopsida</taxon>
        <taxon>eudicotyledons</taxon>
        <taxon>Gunneridae</taxon>
        <taxon>Pentapetalae</taxon>
        <taxon>rosids</taxon>
        <taxon>fabids</taxon>
        <taxon>Malpighiales</taxon>
        <taxon>Salicaceae</taxon>
        <taxon>Saliceae</taxon>
        <taxon>Populus</taxon>
    </lineage>
</organism>
<reference evidence="1 2" key="1">
    <citation type="journal article" date="2006" name="Science">
        <title>The genome of black cottonwood, Populus trichocarpa (Torr. &amp; Gray).</title>
        <authorList>
            <person name="Tuskan G.A."/>
            <person name="Difazio S."/>
            <person name="Jansson S."/>
            <person name="Bohlmann J."/>
            <person name="Grigoriev I."/>
            <person name="Hellsten U."/>
            <person name="Putnam N."/>
            <person name="Ralph S."/>
            <person name="Rombauts S."/>
            <person name="Salamov A."/>
            <person name="Schein J."/>
            <person name="Sterck L."/>
            <person name="Aerts A."/>
            <person name="Bhalerao R.R."/>
            <person name="Bhalerao R.P."/>
            <person name="Blaudez D."/>
            <person name="Boerjan W."/>
            <person name="Brun A."/>
            <person name="Brunner A."/>
            <person name="Busov V."/>
            <person name="Campbell M."/>
            <person name="Carlson J."/>
            <person name="Chalot M."/>
            <person name="Chapman J."/>
            <person name="Chen G.L."/>
            <person name="Cooper D."/>
            <person name="Coutinho P.M."/>
            <person name="Couturier J."/>
            <person name="Covert S."/>
            <person name="Cronk Q."/>
            <person name="Cunningham R."/>
            <person name="Davis J."/>
            <person name="Degroeve S."/>
            <person name="Dejardin A."/>
            <person name="Depamphilis C."/>
            <person name="Detter J."/>
            <person name="Dirks B."/>
            <person name="Dubchak I."/>
            <person name="Duplessis S."/>
            <person name="Ehlting J."/>
            <person name="Ellis B."/>
            <person name="Gendler K."/>
            <person name="Goodstein D."/>
            <person name="Gribskov M."/>
            <person name="Grimwood J."/>
            <person name="Groover A."/>
            <person name="Gunter L."/>
            <person name="Hamberger B."/>
            <person name="Heinze B."/>
            <person name="Helariutta Y."/>
            <person name="Henrissat B."/>
            <person name="Holligan D."/>
            <person name="Holt R."/>
            <person name="Huang W."/>
            <person name="Islam-Faridi N."/>
            <person name="Jones S."/>
            <person name="Jones-Rhoades M."/>
            <person name="Jorgensen R."/>
            <person name="Joshi C."/>
            <person name="Kangasjarvi J."/>
            <person name="Karlsson J."/>
            <person name="Kelleher C."/>
            <person name="Kirkpatrick R."/>
            <person name="Kirst M."/>
            <person name="Kohler A."/>
            <person name="Kalluri U."/>
            <person name="Larimer F."/>
            <person name="Leebens-Mack J."/>
            <person name="Leple J.C."/>
            <person name="Locascio P."/>
            <person name="Lou Y."/>
            <person name="Lucas S."/>
            <person name="Martin F."/>
            <person name="Montanini B."/>
            <person name="Napoli C."/>
            <person name="Nelson D.R."/>
            <person name="Nelson C."/>
            <person name="Nieminen K."/>
            <person name="Nilsson O."/>
            <person name="Pereda V."/>
            <person name="Peter G."/>
            <person name="Philippe R."/>
            <person name="Pilate G."/>
            <person name="Poliakov A."/>
            <person name="Razumovskaya J."/>
            <person name="Richardson P."/>
            <person name="Rinaldi C."/>
            <person name="Ritland K."/>
            <person name="Rouze P."/>
            <person name="Ryaboy D."/>
            <person name="Schmutz J."/>
            <person name="Schrader J."/>
            <person name="Segerman B."/>
            <person name="Shin H."/>
            <person name="Siddiqui A."/>
            <person name="Sterky F."/>
            <person name="Terry A."/>
            <person name="Tsai C.J."/>
            <person name="Uberbacher E."/>
            <person name="Unneberg P."/>
            <person name="Vahala J."/>
            <person name="Wall K."/>
            <person name="Wessler S."/>
            <person name="Yang G."/>
            <person name="Yin T."/>
            <person name="Douglas C."/>
            <person name="Marra M."/>
            <person name="Sandberg G."/>
            <person name="Van de Peer Y."/>
            <person name="Rokhsar D."/>
        </authorList>
    </citation>
    <scope>NUCLEOTIDE SEQUENCE [LARGE SCALE GENOMIC DNA]</scope>
    <source>
        <strain evidence="2">cv. Nisqually</strain>
    </source>
</reference>
<dbReference type="InParanoid" id="A0A3N7FXZ6"/>
<protein>
    <submittedName>
        <fullName evidence="1">Uncharacterized protein</fullName>
    </submittedName>
</protein>
<dbReference type="EMBL" id="CM009302">
    <property type="protein sequence ID" value="RQO99382.1"/>
    <property type="molecule type" value="Genomic_DNA"/>
</dbReference>
<gene>
    <name evidence="1" type="ORF">POPTR_013G134850</name>
</gene>
<proteinExistence type="predicted"/>